<accession>A0AAQ3P4R8</accession>
<evidence type="ECO:0000313" key="3">
    <source>
        <dbReference type="Proteomes" id="UP001374535"/>
    </source>
</evidence>
<proteinExistence type="predicted"/>
<dbReference type="EMBL" id="CP144699">
    <property type="protein sequence ID" value="WVZ20652.1"/>
    <property type="molecule type" value="Genomic_DNA"/>
</dbReference>
<evidence type="ECO:0000256" key="1">
    <source>
        <dbReference type="SAM" id="MobiDB-lite"/>
    </source>
</evidence>
<organism evidence="2 3">
    <name type="scientific">Vigna mungo</name>
    <name type="common">Black gram</name>
    <name type="synonym">Phaseolus mungo</name>
    <dbReference type="NCBI Taxonomy" id="3915"/>
    <lineage>
        <taxon>Eukaryota</taxon>
        <taxon>Viridiplantae</taxon>
        <taxon>Streptophyta</taxon>
        <taxon>Embryophyta</taxon>
        <taxon>Tracheophyta</taxon>
        <taxon>Spermatophyta</taxon>
        <taxon>Magnoliopsida</taxon>
        <taxon>eudicotyledons</taxon>
        <taxon>Gunneridae</taxon>
        <taxon>Pentapetalae</taxon>
        <taxon>rosids</taxon>
        <taxon>fabids</taxon>
        <taxon>Fabales</taxon>
        <taxon>Fabaceae</taxon>
        <taxon>Papilionoideae</taxon>
        <taxon>50 kb inversion clade</taxon>
        <taxon>NPAAA clade</taxon>
        <taxon>indigoferoid/millettioid clade</taxon>
        <taxon>Phaseoleae</taxon>
        <taxon>Vigna</taxon>
    </lineage>
</organism>
<dbReference type="Proteomes" id="UP001374535">
    <property type="component" value="Chromosome 2"/>
</dbReference>
<dbReference type="AlphaFoldDB" id="A0AAQ3P4R8"/>
<feature type="region of interest" description="Disordered" evidence="1">
    <location>
        <begin position="1"/>
        <end position="20"/>
    </location>
</feature>
<protein>
    <submittedName>
        <fullName evidence="2">Uncharacterized protein</fullName>
    </submittedName>
</protein>
<evidence type="ECO:0000313" key="2">
    <source>
        <dbReference type="EMBL" id="WVZ20652.1"/>
    </source>
</evidence>
<name>A0AAQ3P4R8_VIGMU</name>
<sequence length="109" mass="11417">MVERNPGDGVGESGEGETVLGVDGELGIDEENDGLLDGVQSGWGSAVVSGGPFHLDEALRIYVQANQNIFVRNSRGFQTVSFAASLTPSTAISFNSLHLSYSLSLSLSL</sequence>
<keyword evidence="3" id="KW-1185">Reference proteome</keyword>
<gene>
    <name evidence="2" type="ORF">V8G54_007974</name>
</gene>
<reference evidence="2 3" key="1">
    <citation type="journal article" date="2023" name="Life. Sci Alliance">
        <title>Evolutionary insights into 3D genome organization and epigenetic landscape of Vigna mungo.</title>
        <authorList>
            <person name="Junaid A."/>
            <person name="Singh B."/>
            <person name="Bhatia S."/>
        </authorList>
    </citation>
    <scope>NUCLEOTIDE SEQUENCE [LARGE SCALE GENOMIC DNA]</scope>
    <source>
        <strain evidence="2">Urdbean</strain>
    </source>
</reference>